<keyword evidence="1" id="KW-0812">Transmembrane</keyword>
<protein>
    <submittedName>
        <fullName evidence="2">Uncharacterized protein</fullName>
    </submittedName>
</protein>
<gene>
    <name evidence="2" type="ORF">DW060_00545</name>
</gene>
<dbReference type="AlphaFoldDB" id="A0A3R6I4M4"/>
<dbReference type="OrthoDB" id="1081595at2"/>
<proteinExistence type="predicted"/>
<keyword evidence="1" id="KW-1133">Transmembrane helix</keyword>
<evidence type="ECO:0000313" key="2">
    <source>
        <dbReference type="EMBL" id="RHK53344.1"/>
    </source>
</evidence>
<reference evidence="2 3" key="1">
    <citation type="submission" date="2018-08" db="EMBL/GenBank/DDBJ databases">
        <title>A genome reference for cultivated species of the human gut microbiota.</title>
        <authorList>
            <person name="Zou Y."/>
            <person name="Xue W."/>
            <person name="Luo G."/>
        </authorList>
    </citation>
    <scope>NUCLEOTIDE SEQUENCE [LARGE SCALE GENOMIC DNA]</scope>
    <source>
        <strain evidence="2 3">AF42-9</strain>
    </source>
</reference>
<dbReference type="Proteomes" id="UP000286598">
    <property type="component" value="Unassembled WGS sequence"/>
</dbReference>
<keyword evidence="1" id="KW-0472">Membrane</keyword>
<feature type="transmembrane region" description="Helical" evidence="1">
    <location>
        <begin position="57"/>
        <end position="78"/>
    </location>
</feature>
<organism evidence="2 3">
    <name type="scientific">Leyella stercorea</name>
    <dbReference type="NCBI Taxonomy" id="363265"/>
    <lineage>
        <taxon>Bacteria</taxon>
        <taxon>Pseudomonadati</taxon>
        <taxon>Bacteroidota</taxon>
        <taxon>Bacteroidia</taxon>
        <taxon>Bacteroidales</taxon>
        <taxon>Prevotellaceae</taxon>
        <taxon>Leyella</taxon>
    </lineage>
</organism>
<dbReference type="EMBL" id="QRNO01000001">
    <property type="protein sequence ID" value="RHK53344.1"/>
    <property type="molecule type" value="Genomic_DNA"/>
</dbReference>
<keyword evidence="3" id="KW-1185">Reference proteome</keyword>
<comment type="caution">
    <text evidence="2">The sequence shown here is derived from an EMBL/GenBank/DDBJ whole genome shotgun (WGS) entry which is preliminary data.</text>
</comment>
<evidence type="ECO:0000313" key="3">
    <source>
        <dbReference type="Proteomes" id="UP000286598"/>
    </source>
</evidence>
<name>A0A3R6I4M4_9BACT</name>
<accession>A0A3R6I4M4</accession>
<sequence length="83" mass="9377">MNKFFSFFAASNRYKHLIGGFIVATLAGSFYAAIYAAAVAASCLELKDRLYGNLWDWTDWLCTFLGGIIAALMFYVLFPMVWN</sequence>
<evidence type="ECO:0000256" key="1">
    <source>
        <dbReference type="SAM" id="Phobius"/>
    </source>
</evidence>